<evidence type="ECO:0000256" key="10">
    <source>
        <dbReference type="ARBA" id="ARBA00022840"/>
    </source>
</evidence>
<dbReference type="PROSITE" id="PS51194">
    <property type="entry name" value="HELICASE_CTER"/>
    <property type="match status" value="2"/>
</dbReference>
<organism evidence="18 19">
    <name type="scientific">Bugula neritina</name>
    <name type="common">Brown bryozoan</name>
    <name type="synonym">Sertularia neritina</name>
    <dbReference type="NCBI Taxonomy" id="10212"/>
    <lineage>
        <taxon>Eukaryota</taxon>
        <taxon>Metazoa</taxon>
        <taxon>Spiralia</taxon>
        <taxon>Lophotrochozoa</taxon>
        <taxon>Bryozoa</taxon>
        <taxon>Gymnolaemata</taxon>
        <taxon>Cheilostomatida</taxon>
        <taxon>Flustrina</taxon>
        <taxon>Buguloidea</taxon>
        <taxon>Bugulidae</taxon>
        <taxon>Bugula</taxon>
    </lineage>
</organism>
<dbReference type="GO" id="GO:0030532">
    <property type="term" value="C:small nuclear ribonucleoprotein complex"/>
    <property type="evidence" value="ECO:0007669"/>
    <property type="project" value="UniProtKB-ARBA"/>
</dbReference>
<dbReference type="Pfam" id="PF00271">
    <property type="entry name" value="Helicase_C"/>
    <property type="match status" value="1"/>
</dbReference>
<feature type="compositionally biased region" description="Acidic residues" evidence="15">
    <location>
        <begin position="11"/>
        <end position="23"/>
    </location>
</feature>
<feature type="compositionally biased region" description="Acidic residues" evidence="15">
    <location>
        <begin position="34"/>
        <end position="43"/>
    </location>
</feature>
<dbReference type="FunFam" id="1.10.10.10:FF:000012">
    <property type="entry name" value="U5 small nuclear ribonucleoprotein helicase"/>
    <property type="match status" value="1"/>
</dbReference>
<dbReference type="Pfam" id="PF02889">
    <property type="entry name" value="Sec63"/>
    <property type="match status" value="2"/>
</dbReference>
<evidence type="ECO:0000256" key="11">
    <source>
        <dbReference type="ARBA" id="ARBA00023187"/>
    </source>
</evidence>
<dbReference type="PIRSF" id="PIRSF039073">
    <property type="entry name" value="BRR2"/>
    <property type="match status" value="1"/>
</dbReference>
<dbReference type="FunFam" id="3.40.50.300:FF:000254">
    <property type="entry name" value="U5 small nuclear ribonucleoprotein helicase"/>
    <property type="match status" value="1"/>
</dbReference>
<evidence type="ECO:0000313" key="19">
    <source>
        <dbReference type="Proteomes" id="UP000593567"/>
    </source>
</evidence>
<dbReference type="Gene3D" id="1.10.3380.10">
    <property type="entry name" value="Sec63 N-terminal domain-like domain"/>
    <property type="match status" value="2"/>
</dbReference>
<evidence type="ECO:0000256" key="9">
    <source>
        <dbReference type="ARBA" id="ARBA00022806"/>
    </source>
</evidence>
<dbReference type="InterPro" id="IPR036388">
    <property type="entry name" value="WH-like_DNA-bd_sf"/>
</dbReference>
<evidence type="ECO:0000256" key="15">
    <source>
        <dbReference type="SAM" id="MobiDB-lite"/>
    </source>
</evidence>
<dbReference type="FunFam" id="3.40.50.300:FF:000368">
    <property type="entry name" value="U5 small nuclear ribonucleoprotein 200 kDa helicase"/>
    <property type="match status" value="1"/>
</dbReference>
<dbReference type="Pfam" id="PF23445">
    <property type="entry name" value="WHD_SNRNP200"/>
    <property type="match status" value="2"/>
</dbReference>
<dbReference type="Gene3D" id="1.10.150.20">
    <property type="entry name" value="5' to 3' exonuclease, C-terminal subdomain"/>
    <property type="match status" value="2"/>
</dbReference>
<dbReference type="GO" id="GO:0016787">
    <property type="term" value="F:hydrolase activity"/>
    <property type="evidence" value="ECO:0007669"/>
    <property type="project" value="UniProtKB-KW"/>
</dbReference>
<comment type="catalytic activity">
    <reaction evidence="14">
        <text>ATP + H2O = ADP + phosphate + H(+)</text>
        <dbReference type="Rhea" id="RHEA:13065"/>
        <dbReference type="ChEBI" id="CHEBI:15377"/>
        <dbReference type="ChEBI" id="CHEBI:15378"/>
        <dbReference type="ChEBI" id="CHEBI:30616"/>
        <dbReference type="ChEBI" id="CHEBI:43474"/>
        <dbReference type="ChEBI" id="CHEBI:456216"/>
        <dbReference type="EC" id="3.6.4.13"/>
    </reaction>
</comment>
<dbReference type="FunFam" id="1.10.3380.10:FF:000004">
    <property type="entry name" value="U5 small nuclear ribonucleoprotein 200 kDa helicase"/>
    <property type="match status" value="1"/>
</dbReference>
<name>A0A7J7JYW8_BUGNE</name>
<dbReference type="SMART" id="SM00487">
    <property type="entry name" value="DEXDc"/>
    <property type="match status" value="2"/>
</dbReference>
<dbReference type="InterPro" id="IPR011545">
    <property type="entry name" value="DEAD/DEAH_box_helicase_dom"/>
</dbReference>
<dbReference type="Proteomes" id="UP000593567">
    <property type="component" value="Unassembled WGS sequence"/>
</dbReference>
<dbReference type="SUPFAM" id="SSF52540">
    <property type="entry name" value="P-loop containing nucleoside triphosphate hydrolases"/>
    <property type="match status" value="4"/>
</dbReference>
<dbReference type="SUPFAM" id="SSF46785">
    <property type="entry name" value="Winged helix' DNA-binding domain"/>
    <property type="match status" value="2"/>
</dbReference>
<dbReference type="EC" id="3.6.4.13" evidence="3"/>
<dbReference type="SMART" id="SM00973">
    <property type="entry name" value="Sec63"/>
    <property type="match status" value="2"/>
</dbReference>
<evidence type="ECO:0000259" key="17">
    <source>
        <dbReference type="PROSITE" id="PS51194"/>
    </source>
</evidence>
<gene>
    <name evidence="18" type="ORF">EB796_010800</name>
</gene>
<comment type="similarity">
    <text evidence="2">Belongs to the helicase family. SKI2 subfamily.</text>
</comment>
<evidence type="ECO:0000256" key="12">
    <source>
        <dbReference type="ARBA" id="ARBA00023242"/>
    </source>
</evidence>
<dbReference type="EMBL" id="VXIV02001658">
    <property type="protein sequence ID" value="KAF6030914.1"/>
    <property type="molecule type" value="Genomic_DNA"/>
</dbReference>
<evidence type="ECO:0000256" key="14">
    <source>
        <dbReference type="ARBA" id="ARBA00047984"/>
    </source>
</evidence>
<evidence type="ECO:0000256" key="5">
    <source>
        <dbReference type="ARBA" id="ARBA00022728"/>
    </source>
</evidence>
<keyword evidence="7" id="KW-0547">Nucleotide-binding</keyword>
<feature type="domain" description="Helicase C-terminal" evidence="17">
    <location>
        <begin position="490"/>
        <end position="727"/>
    </location>
</feature>
<dbReference type="FunFam" id="3.40.50.300:FF:000062">
    <property type="entry name" value="U5 small nuclear ribonucleoprotein helicase"/>
    <property type="match status" value="1"/>
</dbReference>
<accession>A0A7J7JYW8</accession>
<evidence type="ECO:0000313" key="18">
    <source>
        <dbReference type="EMBL" id="KAF6030914.1"/>
    </source>
</evidence>
<dbReference type="Pfam" id="PF18149">
    <property type="entry name" value="Helicase_PWI"/>
    <property type="match status" value="1"/>
</dbReference>
<reference evidence="18" key="1">
    <citation type="submission" date="2020-06" db="EMBL/GenBank/DDBJ databases">
        <title>Draft genome of Bugula neritina, a colonial animal packing powerful symbionts and potential medicines.</title>
        <authorList>
            <person name="Rayko M."/>
        </authorList>
    </citation>
    <scope>NUCLEOTIDE SEQUENCE [LARGE SCALE GENOMIC DNA]</scope>
    <source>
        <strain evidence="18">Kwan_BN1</strain>
    </source>
</reference>
<keyword evidence="9" id="KW-0347">Helicase</keyword>
<dbReference type="InterPro" id="IPR035892">
    <property type="entry name" value="C2_domain_sf"/>
</dbReference>
<dbReference type="OrthoDB" id="5575at2759"/>
<dbReference type="FunFam" id="1.10.150.20:FF:000013">
    <property type="entry name" value="U5 small nuclear ribonucleoprotein kDa helicase"/>
    <property type="match status" value="1"/>
</dbReference>
<dbReference type="FunFam" id="2.60.40.150:FF:000048">
    <property type="entry name" value="U5 small nuclear ribonucleoprotein 200 kDa helicase"/>
    <property type="match status" value="1"/>
</dbReference>
<keyword evidence="5" id="KW-0747">Spliceosome</keyword>
<evidence type="ECO:0000256" key="4">
    <source>
        <dbReference type="ARBA" id="ARBA00022664"/>
    </source>
</evidence>
<dbReference type="FunFam" id="1.10.3380.10:FF:000001">
    <property type="entry name" value="U5 small nuclear ribonucleoprotein helicase"/>
    <property type="match status" value="1"/>
</dbReference>
<dbReference type="InterPro" id="IPR036390">
    <property type="entry name" value="WH_DNA-bd_sf"/>
</dbReference>
<dbReference type="FunFam" id="1.10.10.10:FF:000024">
    <property type="entry name" value="U5 small nuclear ribonucleoprotein helicase"/>
    <property type="match status" value="1"/>
</dbReference>
<sequence>METIGVNVQFDESDDDGDNEDMYGEERTHQADLSGEDSTDEEMEAQRHAIQAAAALSGGQSGKSGENLQPREIDAFWLQRHLRQYFEDPMVAQAKAVEVLDVLKTALDSREVEGRLLHLLGPSCFTFIKTLRQHKNMVLYCTLLAQAQSAAERQQIESEMIADPELTEYLKQLQGAEEESKESQAKSAMFKAMDAGEAMDTSESARNEVGHVNSLDLEDLVFAQGSHFMANKSCDLPSGSYRKQKKGYEEVLVPALKPKPFEDGENLVPIEKLPKYAQPAFDGYKSLNRIQSRLQKAALDTDENLLLCAPTGAGKTNVALLTILREVGKHINPDGTINADEFKILYIAPMRSLVQEMTGSFSKRLSSYGLVVSELTGDHQLSKEQITATQVIVCTPEKWDIITRKGGEKIYTQLVRLMIFDEIHLLHDERGPVLESLVARTIRNVETTQEEVRLVGLSATLPNFADVATFLRVDPAKGLFSFDNSFRPVPLEQQYIGVTEKKALKRFQIMNECVYDKVMEHAGKNQVLVFVHSRKETGKTARAIRDMCLERDTLGSFLREGSASTEVLKTEAEQVKNMELRDLLPYGFAIHHAGMTRVDRTLVEDLFADRHVQVLVSTATLAWGVNLPAHTVIIKGTQIYNPEKGRWVELGALDVMQMLGRAGRPQYDTKGEGILITNHSELRYYLSLMNQQLPVESQFIKKLPDNLNAEIVLGTVQNVKEAVEWLGYTYLFIRMLRNPTLYGISLDEVEEDKWLEQRRKDLVHTAAVTLDKHNLIKYDRRSGHFQVTELGRIASHYYCTYDTIATYNQLLKPTLSEIELFRVFTLSGEFKQISEEKIELQKLLERVPIPIKESIEEPTAKCNVLLQAYISNLKLEGFALVADMVFITQSAGRLLRAIFEIVLHRGWASLADKVLSLCKMVDKRMWQSMCPLRQFRKVPEEVVKKIEKKNFPWERFYDLGHNEIGELVRMPKMGKLIHKYVHQFPKLELAVHVQPITRSTLRVELTVTPDFQWDEKVHGNSEAFWIWVTDVDDETILHHEYFLLKQKFSQDEHVVKFFVPVFEPLPPQYFIKVVSDRWIAAETQLPVSFRHLILPEKYPLPTELLDLQPLPVSALRNSTYEQLYQLQFFNPIQTQVFNTLYNTDENVFIGAPTGSGKTVCAEFAILRMLTLNPEGRCVFVTPLDSLAEQVYADWKDKFGSKLGKRVVLLTGETGADLKLLAKGNIIVCTPEKWDVLSRRWKQRKNVQNVDLFVVDELQLLAEPDGPMLEVISSRMRYISSQIKKNIRIVALSVSIGNAKDIAGWLGCGATGTFSFLPSVRPLPLELHIQGFNITHNQSRLLAMVKPVYQAINRHSASKPSIVFVPSRKQTRLTAIDIITYTLAEKQPARFLHASSEYLDVHLERLSDKTLKETVCNGVAYLHEGLSPTDRSVVTKLFNEGAIQVVVVSKNLAWGSSLSAYLVVVMDTQYYNGKVHAYEDYPIADVLQMIGQANLPGREQEGKAVILCQTSKKAYYRKFLEDPLAVESHLDHYLHDHFNAEIVTKTVENKQDAVDYLTWTFLYRRMTQNPNYYNLQGVTHRHLSDHMSELVETTLNDLEQSKCISIEEDIDTSPLNLGMIAAYYYINYTTIELFSMSLNAKTKTKGLVEIISNAAEYEGILIRHNEDSLLKQLASRLPNKLPNARYNDPHVKTNLLLQAHLSRIQLSAELQADTDVILGKSLRLIQACVDVLSSNGWLSPALCAMELAQMVTQAMWAKDSYLKQLPHFGAEIIKRCKEKGIDTVFDVMEMEDDERNNLLQLTNAQMTDVATFCNRYPNIELQYEVEDKDSVTSGSTVNVGVALEREDEIAGPVIAPLFPQKREEGWWLVIGDSKANSLISIKRLTLAQKAKVKLDFVAPSPGRHSYTLYFMSDSYMGCDQEYKFSLNVSEGVSSGSESD</sequence>
<comment type="caution">
    <text evidence="18">The sequence shown here is derived from an EMBL/GenBank/DDBJ whole genome shotgun (WGS) entry which is preliminary data.</text>
</comment>
<dbReference type="InterPro" id="IPR057842">
    <property type="entry name" value="WH_MER3"/>
</dbReference>
<keyword evidence="12" id="KW-0539">Nucleus</keyword>
<proteinExistence type="inferred from homology"/>
<keyword evidence="4" id="KW-0507">mRNA processing</keyword>
<dbReference type="PROSITE" id="PS51192">
    <property type="entry name" value="HELICASE_ATP_BIND_1"/>
    <property type="match status" value="2"/>
</dbReference>
<keyword evidence="11" id="KW-0508">mRNA splicing</keyword>
<dbReference type="InterPro" id="IPR041094">
    <property type="entry name" value="Brr2_helicase_PWI"/>
</dbReference>
<dbReference type="GO" id="GO:0003724">
    <property type="term" value="F:RNA helicase activity"/>
    <property type="evidence" value="ECO:0007669"/>
    <property type="project" value="UniProtKB-EC"/>
</dbReference>
<evidence type="ECO:0000256" key="1">
    <source>
        <dbReference type="ARBA" id="ARBA00004123"/>
    </source>
</evidence>
<dbReference type="InterPro" id="IPR027417">
    <property type="entry name" value="P-loop_NTPase"/>
</dbReference>
<evidence type="ECO:0000256" key="3">
    <source>
        <dbReference type="ARBA" id="ARBA00012552"/>
    </source>
</evidence>
<dbReference type="SMART" id="SM00490">
    <property type="entry name" value="HELICc"/>
    <property type="match status" value="2"/>
</dbReference>
<dbReference type="Gene3D" id="1.10.10.10">
    <property type="entry name" value="Winged helix-like DNA-binding domain superfamily/Winged helix DNA-binding domain"/>
    <property type="match status" value="2"/>
</dbReference>
<dbReference type="FunFam" id="2.60.40.150:FF:000004">
    <property type="entry name" value="RNA helicase, activating signal cointegrator 1"/>
    <property type="match status" value="1"/>
</dbReference>
<evidence type="ECO:0000256" key="13">
    <source>
        <dbReference type="ARBA" id="ARBA00034541"/>
    </source>
</evidence>
<feature type="domain" description="Helicase ATP-binding" evidence="16">
    <location>
        <begin position="1138"/>
        <end position="1313"/>
    </location>
</feature>
<dbReference type="CDD" id="cd18021">
    <property type="entry name" value="DEXHc_Brr2_2"/>
    <property type="match status" value="1"/>
</dbReference>
<evidence type="ECO:0000256" key="2">
    <source>
        <dbReference type="ARBA" id="ARBA00010140"/>
    </source>
</evidence>
<dbReference type="GO" id="GO:0000712">
    <property type="term" value="P:resolution of meiotic recombination intermediates"/>
    <property type="evidence" value="ECO:0007669"/>
    <property type="project" value="TreeGrafter"/>
</dbReference>
<dbReference type="SUPFAM" id="SSF158702">
    <property type="entry name" value="Sec63 N-terminal domain-like"/>
    <property type="match status" value="2"/>
</dbReference>
<dbReference type="GO" id="GO:0005681">
    <property type="term" value="C:spliceosomal complex"/>
    <property type="evidence" value="ECO:0007669"/>
    <property type="project" value="UniProtKB-KW"/>
</dbReference>
<feature type="region of interest" description="Disordered" evidence="15">
    <location>
        <begin position="1"/>
        <end position="45"/>
    </location>
</feature>
<dbReference type="CDD" id="cd18019">
    <property type="entry name" value="DEXHc_Brr2_1"/>
    <property type="match status" value="1"/>
</dbReference>
<dbReference type="FunFam" id="1.10.150.20:FF:000004">
    <property type="entry name" value="U5 small nuclear ribonucleoprotein helicase"/>
    <property type="match status" value="1"/>
</dbReference>
<dbReference type="GO" id="GO:0000398">
    <property type="term" value="P:mRNA splicing, via spliceosome"/>
    <property type="evidence" value="ECO:0007669"/>
    <property type="project" value="UniProtKB-ARBA"/>
</dbReference>
<dbReference type="PANTHER" id="PTHR47961:SF4">
    <property type="entry name" value="ACTIVATING SIGNAL COINTEGRATOR 1 COMPLEX SUBUNIT 3"/>
    <property type="match status" value="1"/>
</dbReference>
<protein>
    <recommendedName>
        <fullName evidence="13">U5 small nuclear ribonucleoprotein 200 kDa helicase</fullName>
        <ecNumber evidence="3">3.6.4.13</ecNumber>
    </recommendedName>
</protein>
<keyword evidence="8" id="KW-0378">Hydrolase</keyword>
<evidence type="ECO:0000256" key="7">
    <source>
        <dbReference type="ARBA" id="ARBA00022741"/>
    </source>
</evidence>
<dbReference type="InterPro" id="IPR014756">
    <property type="entry name" value="Ig_E-set"/>
</dbReference>
<keyword evidence="6" id="KW-0677">Repeat</keyword>
<dbReference type="Pfam" id="PF00270">
    <property type="entry name" value="DEAD"/>
    <property type="match status" value="2"/>
</dbReference>
<dbReference type="Gene3D" id="3.40.50.300">
    <property type="entry name" value="P-loop containing nucleotide triphosphate hydrolases"/>
    <property type="match status" value="4"/>
</dbReference>
<dbReference type="Gene3D" id="2.60.40.150">
    <property type="entry name" value="C2 domain"/>
    <property type="match status" value="2"/>
</dbReference>
<keyword evidence="10" id="KW-0067">ATP-binding</keyword>
<dbReference type="SUPFAM" id="SSF81296">
    <property type="entry name" value="E set domains"/>
    <property type="match status" value="1"/>
</dbReference>
<dbReference type="FunFam" id="3.40.50.300:FF:003287">
    <property type="entry name" value="U5 small nuclear ribonucleoprotein 200 kDa helicase"/>
    <property type="match status" value="1"/>
</dbReference>
<comment type="subcellular location">
    <subcellularLocation>
        <location evidence="1">Nucleus</location>
    </subcellularLocation>
</comment>
<dbReference type="GO" id="GO:0005524">
    <property type="term" value="F:ATP binding"/>
    <property type="evidence" value="ECO:0007669"/>
    <property type="project" value="UniProtKB-KW"/>
</dbReference>
<feature type="domain" description="Helicase ATP-binding" evidence="16">
    <location>
        <begin position="296"/>
        <end position="479"/>
    </location>
</feature>
<dbReference type="InterPro" id="IPR001650">
    <property type="entry name" value="Helicase_C-like"/>
</dbReference>
<dbReference type="InterPro" id="IPR014001">
    <property type="entry name" value="Helicase_ATP-bd"/>
</dbReference>
<dbReference type="PANTHER" id="PTHR47961">
    <property type="entry name" value="DNA POLYMERASE THETA, PUTATIVE (AFU_ORTHOLOGUE AFUA_1G05260)-RELATED"/>
    <property type="match status" value="1"/>
</dbReference>
<dbReference type="InterPro" id="IPR004179">
    <property type="entry name" value="Sec63-dom"/>
</dbReference>
<keyword evidence="19" id="KW-1185">Reference proteome</keyword>
<evidence type="ECO:0000256" key="6">
    <source>
        <dbReference type="ARBA" id="ARBA00022737"/>
    </source>
</evidence>
<evidence type="ECO:0000256" key="8">
    <source>
        <dbReference type="ARBA" id="ARBA00022801"/>
    </source>
</evidence>
<dbReference type="GO" id="GO:0003678">
    <property type="term" value="F:DNA helicase activity"/>
    <property type="evidence" value="ECO:0007669"/>
    <property type="project" value="TreeGrafter"/>
</dbReference>
<dbReference type="CDD" id="cd18795">
    <property type="entry name" value="SF2_C_Ski2"/>
    <property type="match status" value="2"/>
</dbReference>
<dbReference type="GO" id="GO:0003676">
    <property type="term" value="F:nucleic acid binding"/>
    <property type="evidence" value="ECO:0007669"/>
    <property type="project" value="InterPro"/>
</dbReference>
<dbReference type="InterPro" id="IPR050474">
    <property type="entry name" value="Hel308_SKI2-like"/>
</dbReference>
<evidence type="ECO:0000259" key="16">
    <source>
        <dbReference type="PROSITE" id="PS51192"/>
    </source>
</evidence>
<feature type="domain" description="Helicase C-terminal" evidence="17">
    <location>
        <begin position="1346"/>
        <end position="1554"/>
    </location>
</feature>